<proteinExistence type="predicted"/>
<keyword evidence="3" id="KW-0489">Methyltransferase</keyword>
<dbReference type="InterPro" id="IPR029063">
    <property type="entry name" value="SAM-dependent_MTases_sf"/>
</dbReference>
<organism evidence="3 4">
    <name type="scientific">Flavivirga jejuensis</name>
    <dbReference type="NCBI Taxonomy" id="870487"/>
    <lineage>
        <taxon>Bacteria</taxon>
        <taxon>Pseudomonadati</taxon>
        <taxon>Bacteroidota</taxon>
        <taxon>Flavobacteriia</taxon>
        <taxon>Flavobacteriales</taxon>
        <taxon>Flavobacteriaceae</taxon>
        <taxon>Flavivirga</taxon>
    </lineage>
</organism>
<dbReference type="Gene3D" id="3.40.50.150">
    <property type="entry name" value="Vaccinia Virus protein VP39"/>
    <property type="match status" value="1"/>
</dbReference>
<dbReference type="InterPro" id="IPR041698">
    <property type="entry name" value="Methyltransf_25"/>
</dbReference>
<sequence>MWKTHYDKINKEKHPPAYTLSQTLNFISSKDSLKKFKAIDLGCGNGIDTLAMLEKGFNVLAIDKDPNSFQHLQKNINSNYLERLNFQNSSFESLDELSSVDLVNASFSLPFCLPHQFERLWSNIVGCINPEGFFCGHFFGPKDSWSSNSDMTFHNLQAVKRLFKGFELLYFEETVKNGKTLSGKEKFWHVFHVVAKKYHSTK</sequence>
<dbReference type="CDD" id="cd02440">
    <property type="entry name" value="AdoMet_MTases"/>
    <property type="match status" value="1"/>
</dbReference>
<dbReference type="EMBL" id="JAUOEL010000001">
    <property type="protein sequence ID" value="MDO5973138.1"/>
    <property type="molecule type" value="Genomic_DNA"/>
</dbReference>
<evidence type="ECO:0000259" key="2">
    <source>
        <dbReference type="Pfam" id="PF13649"/>
    </source>
</evidence>
<evidence type="ECO:0000313" key="4">
    <source>
        <dbReference type="Proteomes" id="UP001176806"/>
    </source>
</evidence>
<keyword evidence="4" id="KW-1185">Reference proteome</keyword>
<dbReference type="GO" id="GO:0008168">
    <property type="term" value="F:methyltransferase activity"/>
    <property type="evidence" value="ECO:0007669"/>
    <property type="project" value="UniProtKB-KW"/>
</dbReference>
<evidence type="ECO:0000256" key="1">
    <source>
        <dbReference type="ARBA" id="ARBA00022679"/>
    </source>
</evidence>
<feature type="domain" description="Methyltransferase" evidence="2">
    <location>
        <begin position="39"/>
        <end position="132"/>
    </location>
</feature>
<name>A0ABT8WJ11_9FLAO</name>
<comment type="caution">
    <text evidence="3">The sequence shown here is derived from an EMBL/GenBank/DDBJ whole genome shotgun (WGS) entry which is preliminary data.</text>
</comment>
<dbReference type="EC" id="2.1.-.-" evidence="3"/>
<dbReference type="SUPFAM" id="SSF53335">
    <property type="entry name" value="S-adenosyl-L-methionine-dependent methyltransferases"/>
    <property type="match status" value="1"/>
</dbReference>
<evidence type="ECO:0000313" key="3">
    <source>
        <dbReference type="EMBL" id="MDO5973138.1"/>
    </source>
</evidence>
<dbReference type="Proteomes" id="UP001176806">
    <property type="component" value="Unassembled WGS sequence"/>
</dbReference>
<accession>A0ABT8WJ11</accession>
<reference evidence="3" key="1">
    <citation type="submission" date="2023-07" db="EMBL/GenBank/DDBJ databases">
        <title>Two novel species in the genus Flavivirga.</title>
        <authorList>
            <person name="Kwon K."/>
        </authorList>
    </citation>
    <scope>NUCLEOTIDE SEQUENCE</scope>
    <source>
        <strain evidence="3">KACC 14158</strain>
    </source>
</reference>
<dbReference type="GO" id="GO:0032259">
    <property type="term" value="P:methylation"/>
    <property type="evidence" value="ECO:0007669"/>
    <property type="project" value="UniProtKB-KW"/>
</dbReference>
<dbReference type="PANTHER" id="PTHR43861">
    <property type="entry name" value="TRANS-ACONITATE 2-METHYLTRANSFERASE-RELATED"/>
    <property type="match status" value="1"/>
</dbReference>
<protein>
    <submittedName>
        <fullName evidence="3">Class I SAM-dependent methyltransferase</fullName>
        <ecNumber evidence="3">2.1.-.-</ecNumber>
    </submittedName>
</protein>
<gene>
    <name evidence="3" type="ORF">Q4Q40_02995</name>
</gene>
<keyword evidence="1 3" id="KW-0808">Transferase</keyword>
<dbReference type="Pfam" id="PF13649">
    <property type="entry name" value="Methyltransf_25"/>
    <property type="match status" value="1"/>
</dbReference>
<dbReference type="RefSeq" id="WP_303300207.1">
    <property type="nucleotide sequence ID" value="NZ_BAABDA010000042.1"/>
</dbReference>